<dbReference type="AlphaFoldDB" id="A0A1W1I2S9"/>
<evidence type="ECO:0000256" key="6">
    <source>
        <dbReference type="SAM" id="MobiDB-lite"/>
    </source>
</evidence>
<evidence type="ECO:0000256" key="4">
    <source>
        <dbReference type="PROSITE-ProRule" id="PRU00169"/>
    </source>
</evidence>
<evidence type="ECO:0000259" key="7">
    <source>
        <dbReference type="PROSITE" id="PS50109"/>
    </source>
</evidence>
<feature type="domain" description="PAS" evidence="9">
    <location>
        <begin position="445"/>
        <end position="517"/>
    </location>
</feature>
<dbReference type="GO" id="GO:0046983">
    <property type="term" value="F:protein dimerization activity"/>
    <property type="evidence" value="ECO:0007669"/>
    <property type="project" value="InterPro"/>
</dbReference>
<dbReference type="PANTHER" id="PTHR44591:SF3">
    <property type="entry name" value="RESPONSE REGULATORY DOMAIN-CONTAINING PROTEIN"/>
    <property type="match status" value="1"/>
</dbReference>
<evidence type="ECO:0000256" key="5">
    <source>
        <dbReference type="SAM" id="Coils"/>
    </source>
</evidence>
<organism evidence="11 12">
    <name type="scientific">Nitrospira japonica</name>
    <dbReference type="NCBI Taxonomy" id="1325564"/>
    <lineage>
        <taxon>Bacteria</taxon>
        <taxon>Pseudomonadati</taxon>
        <taxon>Nitrospirota</taxon>
        <taxon>Nitrospiria</taxon>
        <taxon>Nitrospirales</taxon>
        <taxon>Nitrospiraceae</taxon>
        <taxon>Nitrospira</taxon>
    </lineage>
</organism>
<dbReference type="InterPro" id="IPR058245">
    <property type="entry name" value="NreC/VraR/RcsB-like_REC"/>
</dbReference>
<sequence length="972" mass="108572">MSDVQATILNVNERNGQRYERRSMLERAGYRVLDAACGADVLRVLQDVRPELVLLDIDLPDISGFDLCRQIKNRPELTDTMVLHVSAAEFSGSDRALGLEMGSDGYLVEPIEEQELLAGVRSLLRLRARQRENEGLLARLRRSEEQFRGLFEQAAVGMCVLGPDGRFLRVNERLGVIAGRTERELMDRELRDLTDPADRREHDSQVGKLLLGRLTEVSLDQRLLQPDGRTIWTTLTLSIQWDAGGRIQSLIGVVEDIDARKRAELELRNHAVRQQLLSEAMDRLLRVDDPARVMHEIFASLRSTLELDIFLDYDARPELDSIELSTWAGIPEQALAPLRLLKFGQALCGTSAASRQPIVVDHLQSVSDPKALRVQATGSNAYVCFPLIVGDRLLGTLAFASSRRSSFESDELDLLEAVSHSVAMAKERRRLLQEARQRAAQLTESEERLRFATEGAGMGTWDVDLKTGRVVWDRQNARLLGYASDGCTSSARQWWNLVHKDDRSAVREAVAAARDSRGFYRCEHRILRADTGETRWLASFGRIHYDDAGHPSRFAGAAFDVTERRETETQRLEWTRELERRIGERTKELVHTHDRLRALAHDLTLTEQRERQRIAEELHDYLAQMLVVIRLKIRQADKMVSAEPASSVLDEADRLIDQCLTYTRTLVAELMPPTLRQFGLAPGLRWLGEQMEHQGLRVEVDVPAMTPPLPEDHTALLYQCVRELLFNVLKHAGTKAAAVRMTQDDGGRLQIVVRDEGFGCDPESVMESRGDKFGLFSVRERMEALGGWMELESKAGGGTTVTLGLSADVPLNRPPSTQPAGTRRDAAGGDAVISPSFRREPAPSHPSRHPSPIRVLLVDDHAMVRQGLRSVLDGYSDLTIIAEAGDGEEAVALAKLLHPDLIVMDVNLPRLDGIEATRRIRTDRPDALIVGLSVNQAEHVVSAMRAAGAAAFLTKESAADHLYETIEAVVGR</sequence>
<dbReference type="PROSITE" id="PS50110">
    <property type="entry name" value="RESPONSE_REGULATORY"/>
    <property type="match status" value="2"/>
</dbReference>
<dbReference type="PANTHER" id="PTHR44591">
    <property type="entry name" value="STRESS RESPONSE REGULATOR PROTEIN 1"/>
    <property type="match status" value="1"/>
</dbReference>
<dbReference type="Pfam" id="PF08447">
    <property type="entry name" value="PAS_3"/>
    <property type="match status" value="1"/>
</dbReference>
<dbReference type="Pfam" id="PF07730">
    <property type="entry name" value="HisKA_3"/>
    <property type="match status" value="1"/>
</dbReference>
<dbReference type="NCBIfam" id="TIGR00229">
    <property type="entry name" value="sensory_box"/>
    <property type="match status" value="2"/>
</dbReference>
<dbReference type="PROSITE" id="PS50109">
    <property type="entry name" value="HIS_KIN"/>
    <property type="match status" value="1"/>
</dbReference>
<evidence type="ECO:0000259" key="10">
    <source>
        <dbReference type="PROSITE" id="PS50113"/>
    </source>
</evidence>
<dbReference type="InterPro" id="IPR003018">
    <property type="entry name" value="GAF"/>
</dbReference>
<dbReference type="EMBL" id="LT828648">
    <property type="protein sequence ID" value="SLM47308.1"/>
    <property type="molecule type" value="Genomic_DNA"/>
</dbReference>
<feature type="coiled-coil region" evidence="5">
    <location>
        <begin position="425"/>
        <end position="452"/>
    </location>
</feature>
<dbReference type="Gene3D" id="3.30.450.40">
    <property type="match status" value="1"/>
</dbReference>
<feature type="modified residue" description="4-aspartylphosphate" evidence="4">
    <location>
        <position position="905"/>
    </location>
</feature>
<gene>
    <name evidence="11" type="ORF">NSJP_1136</name>
</gene>
<dbReference type="GO" id="GO:0000155">
    <property type="term" value="F:phosphorelay sensor kinase activity"/>
    <property type="evidence" value="ECO:0007669"/>
    <property type="project" value="InterPro"/>
</dbReference>
<dbReference type="Gene3D" id="2.10.70.100">
    <property type="match status" value="1"/>
</dbReference>
<evidence type="ECO:0000256" key="3">
    <source>
        <dbReference type="ARBA" id="ARBA00022777"/>
    </source>
</evidence>
<dbReference type="Pfam" id="PF02518">
    <property type="entry name" value="HATPase_c"/>
    <property type="match status" value="1"/>
</dbReference>
<evidence type="ECO:0000313" key="11">
    <source>
        <dbReference type="EMBL" id="SLM47308.1"/>
    </source>
</evidence>
<evidence type="ECO:0008006" key="13">
    <source>
        <dbReference type="Google" id="ProtNLM"/>
    </source>
</evidence>
<dbReference type="InterPro" id="IPR013767">
    <property type="entry name" value="PAS_fold"/>
</dbReference>
<dbReference type="InterPro" id="IPR005467">
    <property type="entry name" value="His_kinase_dom"/>
</dbReference>
<dbReference type="PROSITE" id="PS50112">
    <property type="entry name" value="PAS"/>
    <property type="match status" value="2"/>
</dbReference>
<feature type="domain" description="PAC" evidence="10">
    <location>
        <begin position="217"/>
        <end position="269"/>
    </location>
</feature>
<dbReference type="SUPFAM" id="SSF55785">
    <property type="entry name" value="PYP-like sensor domain (PAS domain)"/>
    <property type="match status" value="2"/>
</dbReference>
<feature type="domain" description="PAS" evidence="9">
    <location>
        <begin position="143"/>
        <end position="213"/>
    </location>
</feature>
<dbReference type="InterPro" id="IPR011712">
    <property type="entry name" value="Sig_transdc_His_kin_sub3_dim/P"/>
</dbReference>
<keyword evidence="12" id="KW-1185">Reference proteome</keyword>
<dbReference type="OrthoDB" id="5401121at2"/>
<dbReference type="SMART" id="SM00091">
    <property type="entry name" value="PAS"/>
    <property type="match status" value="2"/>
</dbReference>
<dbReference type="InterPro" id="IPR001610">
    <property type="entry name" value="PAC"/>
</dbReference>
<dbReference type="KEGG" id="nja:NSJP_1136"/>
<dbReference type="PROSITE" id="PS50113">
    <property type="entry name" value="PAC"/>
    <property type="match status" value="2"/>
</dbReference>
<feature type="region of interest" description="Disordered" evidence="6">
    <location>
        <begin position="807"/>
        <end position="851"/>
    </location>
</feature>
<name>A0A1W1I2S9_9BACT</name>
<feature type="domain" description="Response regulatory" evidence="8">
    <location>
        <begin position="854"/>
        <end position="970"/>
    </location>
</feature>
<evidence type="ECO:0000256" key="2">
    <source>
        <dbReference type="ARBA" id="ARBA00022679"/>
    </source>
</evidence>
<accession>A0A1W1I2S9</accession>
<dbReference type="InterPro" id="IPR001789">
    <property type="entry name" value="Sig_transdc_resp-reg_receiver"/>
</dbReference>
<dbReference type="Pfam" id="PF00072">
    <property type="entry name" value="Response_reg"/>
    <property type="match status" value="2"/>
</dbReference>
<dbReference type="GO" id="GO:0016020">
    <property type="term" value="C:membrane"/>
    <property type="evidence" value="ECO:0007669"/>
    <property type="project" value="InterPro"/>
</dbReference>
<feature type="domain" description="Response regulatory" evidence="8">
    <location>
        <begin position="7"/>
        <end position="124"/>
    </location>
</feature>
<feature type="domain" description="Histidine kinase" evidence="7">
    <location>
        <begin position="613"/>
        <end position="809"/>
    </location>
</feature>
<dbReference type="SUPFAM" id="SSF52172">
    <property type="entry name" value="CheY-like"/>
    <property type="match status" value="2"/>
</dbReference>
<reference evidence="11 12" key="1">
    <citation type="submission" date="2017-03" db="EMBL/GenBank/DDBJ databases">
        <authorList>
            <person name="Afonso C.L."/>
            <person name="Miller P.J."/>
            <person name="Scott M.A."/>
            <person name="Spackman E."/>
            <person name="Goraichik I."/>
            <person name="Dimitrov K.M."/>
            <person name="Suarez D.L."/>
            <person name="Swayne D.E."/>
        </authorList>
    </citation>
    <scope>NUCLEOTIDE SEQUENCE [LARGE SCALE GENOMIC DNA]</scope>
    <source>
        <strain evidence="11">Genome sequencing of Nitrospira japonica strain NJ11</strain>
    </source>
</reference>
<dbReference type="SUPFAM" id="SSF55781">
    <property type="entry name" value="GAF domain-like"/>
    <property type="match status" value="1"/>
</dbReference>
<dbReference type="Pfam" id="PF01590">
    <property type="entry name" value="GAF"/>
    <property type="match status" value="1"/>
</dbReference>
<dbReference type="InterPro" id="IPR036890">
    <property type="entry name" value="HATPase_C_sf"/>
</dbReference>
<dbReference type="Gene3D" id="3.30.450.20">
    <property type="entry name" value="PAS domain"/>
    <property type="match status" value="2"/>
</dbReference>
<dbReference type="InterPro" id="IPR013655">
    <property type="entry name" value="PAS_fold_3"/>
</dbReference>
<dbReference type="SUPFAM" id="SSF55874">
    <property type="entry name" value="ATPase domain of HSP90 chaperone/DNA topoisomerase II/histidine kinase"/>
    <property type="match status" value="1"/>
</dbReference>
<dbReference type="InterPro" id="IPR035965">
    <property type="entry name" value="PAS-like_dom_sf"/>
</dbReference>
<dbReference type="InterPro" id="IPR003594">
    <property type="entry name" value="HATPase_dom"/>
</dbReference>
<evidence type="ECO:0000259" key="8">
    <source>
        <dbReference type="PROSITE" id="PS50110"/>
    </source>
</evidence>
<dbReference type="InterPro" id="IPR000700">
    <property type="entry name" value="PAS-assoc_C"/>
</dbReference>
<dbReference type="InterPro" id="IPR050595">
    <property type="entry name" value="Bact_response_regulator"/>
</dbReference>
<dbReference type="CDD" id="cd16917">
    <property type="entry name" value="HATPase_UhpB-NarQ-NarX-like"/>
    <property type="match status" value="1"/>
</dbReference>
<evidence type="ECO:0000256" key="1">
    <source>
        <dbReference type="ARBA" id="ARBA00022553"/>
    </source>
</evidence>
<dbReference type="Gene3D" id="1.20.5.1930">
    <property type="match status" value="1"/>
</dbReference>
<dbReference type="Gene3D" id="3.30.565.10">
    <property type="entry name" value="Histidine kinase-like ATPase, C-terminal domain"/>
    <property type="match status" value="1"/>
</dbReference>
<proteinExistence type="predicted"/>
<dbReference type="SMART" id="SM00387">
    <property type="entry name" value="HATPase_c"/>
    <property type="match status" value="1"/>
</dbReference>
<protein>
    <recommendedName>
        <fullName evidence="13">Oxygen sensor histidine kinase NreB</fullName>
    </recommendedName>
</protein>
<dbReference type="Pfam" id="PF00989">
    <property type="entry name" value="PAS"/>
    <property type="match status" value="1"/>
</dbReference>
<evidence type="ECO:0000313" key="12">
    <source>
        <dbReference type="Proteomes" id="UP000192042"/>
    </source>
</evidence>
<keyword evidence="3" id="KW-0418">Kinase</keyword>
<dbReference type="SMART" id="SM00065">
    <property type="entry name" value="GAF"/>
    <property type="match status" value="1"/>
</dbReference>
<keyword evidence="1 4" id="KW-0597">Phosphoprotein</keyword>
<dbReference type="CDD" id="cd17535">
    <property type="entry name" value="REC_NarL-like"/>
    <property type="match status" value="1"/>
</dbReference>
<dbReference type="SMART" id="SM00448">
    <property type="entry name" value="REC"/>
    <property type="match status" value="2"/>
</dbReference>
<dbReference type="InterPro" id="IPR029016">
    <property type="entry name" value="GAF-like_dom_sf"/>
</dbReference>
<keyword evidence="5" id="KW-0175">Coiled coil</keyword>
<feature type="modified residue" description="4-aspartylphosphate" evidence="4">
    <location>
        <position position="56"/>
    </location>
</feature>
<dbReference type="CDD" id="cd00130">
    <property type="entry name" value="PAS"/>
    <property type="match status" value="2"/>
</dbReference>
<dbReference type="Proteomes" id="UP000192042">
    <property type="component" value="Chromosome I"/>
</dbReference>
<feature type="domain" description="PAC" evidence="10">
    <location>
        <begin position="520"/>
        <end position="573"/>
    </location>
</feature>
<dbReference type="STRING" id="1325564.NSJP_1136"/>
<dbReference type="InterPro" id="IPR011006">
    <property type="entry name" value="CheY-like_superfamily"/>
</dbReference>
<dbReference type="GO" id="GO:0006355">
    <property type="term" value="P:regulation of DNA-templated transcription"/>
    <property type="evidence" value="ECO:0007669"/>
    <property type="project" value="InterPro"/>
</dbReference>
<dbReference type="SMART" id="SM00086">
    <property type="entry name" value="PAC"/>
    <property type="match status" value="2"/>
</dbReference>
<dbReference type="InterPro" id="IPR000014">
    <property type="entry name" value="PAS"/>
</dbReference>
<dbReference type="RefSeq" id="WP_080885865.1">
    <property type="nucleotide sequence ID" value="NZ_LT828648.1"/>
</dbReference>
<evidence type="ECO:0000259" key="9">
    <source>
        <dbReference type="PROSITE" id="PS50112"/>
    </source>
</evidence>
<dbReference type="Gene3D" id="3.40.50.2300">
    <property type="match status" value="2"/>
</dbReference>
<keyword evidence="2" id="KW-0808">Transferase</keyword>